<dbReference type="OrthoDB" id="278430at2759"/>
<evidence type="ECO:0000313" key="5">
    <source>
        <dbReference type="EMBL" id="GJJ73011.1"/>
    </source>
</evidence>
<dbReference type="Pfam" id="PF01424">
    <property type="entry name" value="R3H"/>
    <property type="match status" value="1"/>
</dbReference>
<keyword evidence="6" id="KW-1185">Reference proteome</keyword>
<feature type="region of interest" description="Disordered" evidence="2">
    <location>
        <begin position="570"/>
        <end position="713"/>
    </location>
</feature>
<evidence type="ECO:0000256" key="1">
    <source>
        <dbReference type="ARBA" id="ARBA00022553"/>
    </source>
</evidence>
<feature type="compositionally biased region" description="Low complexity" evidence="2">
    <location>
        <begin position="432"/>
        <end position="450"/>
    </location>
</feature>
<dbReference type="Pfam" id="PF12752">
    <property type="entry name" value="SUZ"/>
    <property type="match status" value="1"/>
</dbReference>
<organism evidence="5 6">
    <name type="scientific">Entomortierella parvispora</name>
    <dbReference type="NCBI Taxonomy" id="205924"/>
    <lineage>
        <taxon>Eukaryota</taxon>
        <taxon>Fungi</taxon>
        <taxon>Fungi incertae sedis</taxon>
        <taxon>Mucoromycota</taxon>
        <taxon>Mortierellomycotina</taxon>
        <taxon>Mortierellomycetes</taxon>
        <taxon>Mortierellales</taxon>
        <taxon>Mortierellaceae</taxon>
        <taxon>Entomortierella</taxon>
    </lineage>
</organism>
<feature type="region of interest" description="Disordered" evidence="2">
    <location>
        <begin position="751"/>
        <end position="985"/>
    </location>
</feature>
<dbReference type="InterPro" id="IPR051937">
    <property type="entry name" value="R3H_domain_containing"/>
</dbReference>
<feature type="compositionally biased region" description="Gly residues" evidence="2">
    <location>
        <begin position="791"/>
        <end position="800"/>
    </location>
</feature>
<evidence type="ECO:0000259" key="4">
    <source>
        <dbReference type="PROSITE" id="PS51673"/>
    </source>
</evidence>
<feature type="compositionally biased region" description="Polar residues" evidence="2">
    <location>
        <begin position="804"/>
        <end position="823"/>
    </location>
</feature>
<feature type="domain" description="R3H" evidence="3">
    <location>
        <begin position="101"/>
        <end position="164"/>
    </location>
</feature>
<feature type="compositionally biased region" description="Polar residues" evidence="2">
    <location>
        <begin position="664"/>
        <end position="675"/>
    </location>
</feature>
<dbReference type="PANTHER" id="PTHR15672">
    <property type="entry name" value="CAMP-REGULATED PHOSPHOPROTEIN 21 RELATED R3H DOMAIN CONTAINING PROTEIN"/>
    <property type="match status" value="1"/>
</dbReference>
<feature type="compositionally biased region" description="Low complexity" evidence="2">
    <location>
        <begin position="1133"/>
        <end position="1167"/>
    </location>
</feature>
<feature type="compositionally biased region" description="Basic and acidic residues" evidence="2">
    <location>
        <begin position="1086"/>
        <end position="1101"/>
    </location>
</feature>
<dbReference type="Proteomes" id="UP000827284">
    <property type="component" value="Unassembled WGS sequence"/>
</dbReference>
<dbReference type="PANTHER" id="PTHR15672:SF8">
    <property type="entry name" value="PROTEIN ENCORE"/>
    <property type="match status" value="1"/>
</dbReference>
<feature type="region of interest" description="Disordered" evidence="2">
    <location>
        <begin position="1085"/>
        <end position="1109"/>
    </location>
</feature>
<evidence type="ECO:0008006" key="7">
    <source>
        <dbReference type="Google" id="ProtNLM"/>
    </source>
</evidence>
<feature type="domain" description="SUZ" evidence="4">
    <location>
        <begin position="165"/>
        <end position="235"/>
    </location>
</feature>
<evidence type="ECO:0000259" key="3">
    <source>
        <dbReference type="PROSITE" id="PS51061"/>
    </source>
</evidence>
<dbReference type="GO" id="GO:0003676">
    <property type="term" value="F:nucleic acid binding"/>
    <property type="evidence" value="ECO:0007669"/>
    <property type="project" value="UniProtKB-UniRule"/>
</dbReference>
<evidence type="ECO:0000256" key="2">
    <source>
        <dbReference type="SAM" id="MobiDB-lite"/>
    </source>
</evidence>
<sequence>MSQSTAEPKATSVENTSAASGNVTPDSSAQNTAGMFTLLRPTPASQPKPESPKNDSLDSPEPSSSLAKAMEGLDVDDDACDPDNPALDEFLVNALKNRQDRIFLLKLDREFCSFINNPSQNQLEFPSLNSYYRMVIHRVANYFKITRLVDPQQKKIILFKTENSAIPALRFSDLVEEEEEQPVKPMKLLKRNPNRPAGGQNGADGTPEPDRKTISIKEREEAYAKARARIFQEEAPAKPKSNDGSGSNSRSDSPSVAPSTSADTPTPTPDSTDDAGRSSKGRKQPNARRGPSGSAKSPEEQTEDDQRSQYGSLPSSRNVSRSTSPSPTAGSAGGMDLSGQGNGKGVRPKSKHSKADLTADYTDGQRRKSTTSNASSSSGTVRTPVGLARTTSSSSSQDGFQSPGLGGALTESPTINSPSNLQKSYDYFGQNPSMTSGSVSPMSSGSSRTSMQQNQGSMSSKSTRPQGSSSSGGNSSGGASGHHTPNAGFVKGMNTTAFVPKKPYPKHANSNFNNPGPYNNGFTPAATTVMPGQGNFYGNNGNMNNINNNGGINSSMGGNGISAPYTQSTMPSNWQDRNPGQGQDHFPYFQPNQDPSLSGQGFGYSNPGPQFHQPMPFGNPSHTSQNHHQYPHHPVQRGGRRNHSTQPHFTHQSHFQHPSHSRTHPQTQHQSSHYHNNNNNNNNYGGQPSRDDYAFSQGMRSAPRFGRGNDMNSSLGPYGNDFNNLSHGNNVDMQAAGHIYNGYVPQTSGPISNDNIGYGPRHPQNQKGLYDPNWGPNQEQSAPFNPPFQGPSGGGGGGGKKQTNKFNANNPMGQPQHPSSIITAQGGPSSSQASQGSAGFGNNQGGHGMYSVERRPPKSAELFDPNGGQGFGQGSASGPGDYGFGRQGAGDGGFVPGQDSVVHTNDRSYPYQGQHHNNFSQHHSQSGSQSMPQQQQQPPQNTLSQFPPLQAHVPVAMNRSYSSSSSTGHGAGSTSSPGPHQGKKNNLIYDYSVLVAPYDGVSKGSSESEKPAPTLSHILEIFDFDPADNIFSDLVLPQGSKLRRLKPSAKDPAGQCLAIFKNGVLANEALSAFQEGKESWMGAEALKSRPEAVTDESKAEDGEGDETAVDMRIQKRFNVKVWTPVLVNTATAASSTSGRAASCSASDSQVTTSTSTPLTPSAPELTEAGASEMGLSEQDSVDSSSTVSEAKTQL</sequence>
<reference evidence="5" key="2">
    <citation type="journal article" date="2022" name="Microbiol. Resour. Announc.">
        <title>Whole-Genome Sequence of Entomortierella parvispora E1425, a Mucoromycotan Fungus Associated with Burkholderiaceae-Related Endosymbiotic Bacteria.</title>
        <authorList>
            <person name="Herlambang A."/>
            <person name="Guo Y."/>
            <person name="Takashima Y."/>
            <person name="Narisawa K."/>
            <person name="Ohta H."/>
            <person name="Nishizawa T."/>
        </authorList>
    </citation>
    <scope>NUCLEOTIDE SEQUENCE</scope>
    <source>
        <strain evidence="5">E1425</strain>
    </source>
</reference>
<feature type="compositionally biased region" description="Low complexity" evidence="2">
    <location>
        <begin position="824"/>
        <end position="837"/>
    </location>
</feature>
<dbReference type="AlphaFoldDB" id="A0A9P3HA68"/>
<proteinExistence type="predicted"/>
<feature type="compositionally biased region" description="Low complexity" evidence="2">
    <location>
        <begin position="912"/>
        <end position="941"/>
    </location>
</feature>
<feature type="compositionally biased region" description="Polar residues" evidence="2">
    <location>
        <begin position="451"/>
        <end position="466"/>
    </location>
</feature>
<dbReference type="PROSITE" id="PS51673">
    <property type="entry name" value="SUZ"/>
    <property type="match status" value="1"/>
</dbReference>
<feature type="region of interest" description="Disordered" evidence="2">
    <location>
        <begin position="1"/>
        <end position="65"/>
    </location>
</feature>
<dbReference type="InterPro" id="IPR024771">
    <property type="entry name" value="SUZ"/>
</dbReference>
<dbReference type="PROSITE" id="PS51061">
    <property type="entry name" value="R3H"/>
    <property type="match status" value="1"/>
</dbReference>
<accession>A0A9P3HA68</accession>
<comment type="caution">
    <text evidence="5">The sequence shown here is derived from an EMBL/GenBank/DDBJ whole genome shotgun (WGS) entry which is preliminary data.</text>
</comment>
<feature type="compositionally biased region" description="Polar residues" evidence="2">
    <location>
        <begin position="411"/>
        <end position="423"/>
    </location>
</feature>
<feature type="compositionally biased region" description="Polar residues" evidence="2">
    <location>
        <begin position="590"/>
        <end position="599"/>
    </location>
</feature>
<protein>
    <recommendedName>
        <fullName evidence="7">SUZ domain-containing protein</fullName>
    </recommendedName>
</protein>
<feature type="region of interest" description="Disordered" evidence="2">
    <location>
        <begin position="1133"/>
        <end position="1194"/>
    </location>
</feature>
<feature type="compositionally biased region" description="Polar residues" evidence="2">
    <location>
        <begin position="1177"/>
        <end position="1194"/>
    </location>
</feature>
<feature type="compositionally biased region" description="Low complexity" evidence="2">
    <location>
        <begin position="242"/>
        <end position="265"/>
    </location>
</feature>
<dbReference type="SMART" id="SM00393">
    <property type="entry name" value="R3H"/>
    <property type="match status" value="1"/>
</dbReference>
<feature type="compositionally biased region" description="Gly residues" evidence="2">
    <location>
        <begin position="867"/>
        <end position="895"/>
    </location>
</feature>
<dbReference type="SUPFAM" id="SSF82708">
    <property type="entry name" value="R3H domain"/>
    <property type="match status" value="1"/>
</dbReference>
<name>A0A9P3HA68_9FUNG</name>
<feature type="compositionally biased region" description="Basic residues" evidence="2">
    <location>
        <begin position="629"/>
        <end position="643"/>
    </location>
</feature>
<feature type="region of interest" description="Disordered" evidence="2">
    <location>
        <begin position="176"/>
        <end position="491"/>
    </location>
</feature>
<evidence type="ECO:0000313" key="6">
    <source>
        <dbReference type="Proteomes" id="UP000827284"/>
    </source>
</evidence>
<feature type="compositionally biased region" description="Polar residues" evidence="2">
    <location>
        <begin position="644"/>
        <end position="656"/>
    </location>
</feature>
<feature type="compositionally biased region" description="Polar residues" evidence="2">
    <location>
        <begin position="1"/>
        <end position="34"/>
    </location>
</feature>
<dbReference type="InterPro" id="IPR001374">
    <property type="entry name" value="R3H_dom"/>
</dbReference>
<dbReference type="CDD" id="cd02642">
    <property type="entry name" value="R3H_encore_like"/>
    <property type="match status" value="1"/>
</dbReference>
<dbReference type="Gene3D" id="3.30.1370.50">
    <property type="entry name" value="R3H-like domain"/>
    <property type="match status" value="1"/>
</dbReference>
<feature type="compositionally biased region" description="Low complexity" evidence="2">
    <location>
        <begin position="960"/>
        <end position="980"/>
    </location>
</feature>
<feature type="compositionally biased region" description="Gly residues" evidence="2">
    <location>
        <begin position="838"/>
        <end position="848"/>
    </location>
</feature>
<dbReference type="InterPro" id="IPR036867">
    <property type="entry name" value="R3H_dom_sf"/>
</dbReference>
<reference evidence="5" key="1">
    <citation type="submission" date="2021-11" db="EMBL/GenBank/DDBJ databases">
        <authorList>
            <person name="Herlambang A."/>
            <person name="Guo Y."/>
            <person name="Takashima Y."/>
            <person name="Nishizawa T."/>
        </authorList>
    </citation>
    <scope>NUCLEOTIDE SEQUENCE</scope>
    <source>
        <strain evidence="5">E1425</strain>
    </source>
</reference>
<keyword evidence="1" id="KW-0597">Phosphoprotein</keyword>
<gene>
    <name evidence="5" type="ORF">EMPS_05369</name>
</gene>
<feature type="compositionally biased region" description="Low complexity" evidence="2">
    <location>
        <begin position="312"/>
        <end position="328"/>
    </location>
</feature>
<dbReference type="EMBL" id="BQFW01000007">
    <property type="protein sequence ID" value="GJJ73011.1"/>
    <property type="molecule type" value="Genomic_DNA"/>
</dbReference>
<feature type="compositionally biased region" description="Polar residues" evidence="2">
    <location>
        <begin position="570"/>
        <end position="581"/>
    </location>
</feature>
<feature type="compositionally biased region" description="Basic and acidic residues" evidence="2">
    <location>
        <begin position="208"/>
        <end position="241"/>
    </location>
</feature>
<feature type="compositionally biased region" description="Low complexity" evidence="2">
    <location>
        <begin position="370"/>
        <end position="383"/>
    </location>
</feature>